<dbReference type="EMBL" id="JAMXHT010000003">
    <property type="protein sequence ID" value="MCO5398545.1"/>
    <property type="molecule type" value="Genomic_DNA"/>
</dbReference>
<dbReference type="RefSeq" id="WP_252679787.1">
    <property type="nucleotide sequence ID" value="NZ_JAMXHT010000003.1"/>
</dbReference>
<dbReference type="InterPro" id="IPR028087">
    <property type="entry name" value="Tad_N"/>
</dbReference>
<feature type="domain" description="Putative Flp pilus-assembly TadG-like N-terminal" evidence="2">
    <location>
        <begin position="5"/>
        <end position="46"/>
    </location>
</feature>
<organism evidence="3 4">
    <name type="scientific">Ralstonia soli</name>
    <dbReference type="NCBI Taxonomy" id="2953896"/>
    <lineage>
        <taxon>Bacteria</taxon>
        <taxon>Pseudomonadati</taxon>
        <taxon>Pseudomonadota</taxon>
        <taxon>Betaproteobacteria</taxon>
        <taxon>Burkholderiales</taxon>
        <taxon>Burkholderiaceae</taxon>
        <taxon>Ralstonia</taxon>
    </lineage>
</organism>
<accession>A0ABT1AJG5</accession>
<proteinExistence type="predicted"/>
<name>A0ABT1AJG5_9RALS</name>
<reference evidence="3" key="2">
    <citation type="journal article" date="2023" name="Front. Microbiol.">
        <title>Ralstonia chuxiongensis sp. nov., Ralstonia mojiangensis sp. nov., and Ralstonia soli sp. nov., isolated from tobacco fields, are three novel species in the family Burkholderiaceae.</title>
        <authorList>
            <person name="Lu C.H."/>
            <person name="Zhang Y.Y."/>
            <person name="Jiang N."/>
            <person name="Chen W."/>
            <person name="Shao X."/>
            <person name="Zhao Z.M."/>
            <person name="Lu W.L."/>
            <person name="Hu X."/>
            <person name="Xi Y.X."/>
            <person name="Zou S.Y."/>
            <person name="Wei Q.J."/>
            <person name="Lin Z.L."/>
            <person name="Gong L."/>
            <person name="Gai X.T."/>
            <person name="Zhang L.Q."/>
            <person name="Li J.Y."/>
            <person name="Jin Y."/>
            <person name="Xia Z.Y."/>
        </authorList>
    </citation>
    <scope>NUCLEOTIDE SEQUENCE</scope>
    <source>
        <strain evidence="3">21MJYT02-11</strain>
    </source>
</reference>
<evidence type="ECO:0000313" key="4">
    <source>
        <dbReference type="Proteomes" id="UP001162811"/>
    </source>
</evidence>
<keyword evidence="1" id="KW-1133">Transmembrane helix</keyword>
<keyword evidence="1" id="KW-0812">Transmembrane</keyword>
<keyword evidence="1" id="KW-0472">Membrane</keyword>
<dbReference type="Proteomes" id="UP001162811">
    <property type="component" value="Unassembled WGS sequence"/>
</dbReference>
<gene>
    <name evidence="3" type="ORF">NG900_10105</name>
</gene>
<keyword evidence="4" id="KW-1185">Reference proteome</keyword>
<comment type="caution">
    <text evidence="3">The sequence shown here is derived from an EMBL/GenBank/DDBJ whole genome shotgun (WGS) entry which is preliminary data.</text>
</comment>
<reference evidence="3" key="1">
    <citation type="submission" date="2022-06" db="EMBL/GenBank/DDBJ databases">
        <authorList>
            <person name="Lu C.-H."/>
        </authorList>
    </citation>
    <scope>NUCLEOTIDE SEQUENCE</scope>
    <source>
        <strain evidence="3">21MJYT02-11</strain>
    </source>
</reference>
<protein>
    <submittedName>
        <fullName evidence="3">Tad domain-containing protein</fullName>
    </submittedName>
</protein>
<evidence type="ECO:0000313" key="3">
    <source>
        <dbReference type="EMBL" id="MCO5398545.1"/>
    </source>
</evidence>
<feature type="transmembrane region" description="Helical" evidence="1">
    <location>
        <begin position="6"/>
        <end position="29"/>
    </location>
</feature>
<evidence type="ECO:0000256" key="1">
    <source>
        <dbReference type="SAM" id="Phobius"/>
    </source>
</evidence>
<sequence length="409" mass="42229">MVLPMVGLVIAILLGMAGLVIDLGGLFVAKTELQSAVDSCALSAAQELDGNSDALTRATSAGLTAGNANRIKYQKVSPALTASDVTFSDSLTGTFSSSFSPVANARYVKCDHLTSGITALLMRFVGGATSNAVGAVAVATRVHAQSTCPIPVALTPKSGQTAPDYGFQVGEWVGMVYNSCSGTGCSSVPPGEMGWYNLDGSTNANETKLEMDQGYCNSKVGDQLGTPGAKVSVDDNWNARFGIYKNKSNASTLQPDFTGYAYTSTNWTNAVPQNAYGGTPASGSDKTADNFKNKRLAYANYDDTGTSVNGGDKITALNIQGGYKNLATSGAGGDLATYGLNRRIVLVPVISSASKIIDYACMLMLQPIDGVHATPQFEYRGNAGSLTSPCTPSGLAGGTVGPLIPALVQ</sequence>
<evidence type="ECO:0000259" key="2">
    <source>
        <dbReference type="Pfam" id="PF13400"/>
    </source>
</evidence>
<dbReference type="Pfam" id="PF13400">
    <property type="entry name" value="Tad"/>
    <property type="match status" value="1"/>
</dbReference>